<dbReference type="CDD" id="cd18186">
    <property type="entry name" value="BTB_POZ_ZBTB_KLHL-like"/>
    <property type="match status" value="1"/>
</dbReference>
<dbReference type="EMBL" id="JABBWM010000045">
    <property type="protein sequence ID" value="KAG2103129.1"/>
    <property type="molecule type" value="Genomic_DNA"/>
</dbReference>
<feature type="domain" description="BTB" evidence="1">
    <location>
        <begin position="19"/>
        <end position="91"/>
    </location>
</feature>
<sequence>MSNAEEITTAEAPFDDHDYDCVLQSTNGVKFHVYKLILSLMSPIFKDKFTSPQSESQSDKSSVPIVTVVESSAPLRSLLLLCYPAATPTFDSLDDAKAVLEAAKQYDMQAVLSRAGDLIIAQFLPDHFLDLYALSCRFGWQHHAQTAATRALEIKDLGRPSNGFHGLQDITGADYHRLLVYHYQCGVIAQTVGDSLSWLPPSSTEMQLQMWKCKCRLVGSAKRLEIGNIGELKVVPWFAEYLVSSGKELLARPCESTIMESKYYNQAVIEATKCDDCRSEVIKDMDRFRTLYIAQVNKVVATVELATS</sequence>
<evidence type="ECO:0000313" key="3">
    <source>
        <dbReference type="Proteomes" id="UP000823399"/>
    </source>
</evidence>
<dbReference type="SMART" id="SM00225">
    <property type="entry name" value="BTB"/>
    <property type="match status" value="1"/>
</dbReference>
<accession>A0A9P7F2V2</accession>
<organism evidence="2 3">
    <name type="scientific">Suillus discolor</name>
    <dbReference type="NCBI Taxonomy" id="1912936"/>
    <lineage>
        <taxon>Eukaryota</taxon>
        <taxon>Fungi</taxon>
        <taxon>Dikarya</taxon>
        <taxon>Basidiomycota</taxon>
        <taxon>Agaricomycotina</taxon>
        <taxon>Agaricomycetes</taxon>
        <taxon>Agaricomycetidae</taxon>
        <taxon>Boletales</taxon>
        <taxon>Suillineae</taxon>
        <taxon>Suillaceae</taxon>
        <taxon>Suillus</taxon>
    </lineage>
</organism>
<dbReference type="Gene3D" id="3.30.710.10">
    <property type="entry name" value="Potassium Channel Kv1.1, Chain A"/>
    <property type="match status" value="1"/>
</dbReference>
<name>A0A9P7F2V2_9AGAM</name>
<dbReference type="InterPro" id="IPR000210">
    <property type="entry name" value="BTB/POZ_dom"/>
</dbReference>
<dbReference type="AlphaFoldDB" id="A0A9P7F2V2"/>
<dbReference type="RefSeq" id="XP_041290433.1">
    <property type="nucleotide sequence ID" value="XM_041441811.1"/>
</dbReference>
<reference evidence="2" key="1">
    <citation type="journal article" date="2020" name="New Phytol.">
        <title>Comparative genomics reveals dynamic genome evolution in host specialist ectomycorrhizal fungi.</title>
        <authorList>
            <person name="Lofgren L.A."/>
            <person name="Nguyen N.H."/>
            <person name="Vilgalys R."/>
            <person name="Ruytinx J."/>
            <person name="Liao H.L."/>
            <person name="Branco S."/>
            <person name="Kuo A."/>
            <person name="LaButti K."/>
            <person name="Lipzen A."/>
            <person name="Andreopoulos W."/>
            <person name="Pangilinan J."/>
            <person name="Riley R."/>
            <person name="Hundley H."/>
            <person name="Na H."/>
            <person name="Barry K."/>
            <person name="Grigoriev I.V."/>
            <person name="Stajich J.E."/>
            <person name="Kennedy P.G."/>
        </authorList>
    </citation>
    <scope>NUCLEOTIDE SEQUENCE</scope>
    <source>
        <strain evidence="2">FC423</strain>
    </source>
</reference>
<keyword evidence="3" id="KW-1185">Reference proteome</keyword>
<dbReference type="Proteomes" id="UP000823399">
    <property type="component" value="Unassembled WGS sequence"/>
</dbReference>
<proteinExistence type="predicted"/>
<gene>
    <name evidence="2" type="ORF">F5147DRAFT_776120</name>
</gene>
<dbReference type="InterPro" id="IPR011333">
    <property type="entry name" value="SKP1/BTB/POZ_sf"/>
</dbReference>
<dbReference type="Pfam" id="PF00651">
    <property type="entry name" value="BTB"/>
    <property type="match status" value="1"/>
</dbReference>
<evidence type="ECO:0000313" key="2">
    <source>
        <dbReference type="EMBL" id="KAG2103129.1"/>
    </source>
</evidence>
<dbReference type="PROSITE" id="PS50097">
    <property type="entry name" value="BTB"/>
    <property type="match status" value="1"/>
</dbReference>
<protein>
    <recommendedName>
        <fullName evidence="1">BTB domain-containing protein</fullName>
    </recommendedName>
</protein>
<dbReference type="GeneID" id="64704070"/>
<evidence type="ECO:0000259" key="1">
    <source>
        <dbReference type="PROSITE" id="PS50097"/>
    </source>
</evidence>
<comment type="caution">
    <text evidence="2">The sequence shown here is derived from an EMBL/GenBank/DDBJ whole genome shotgun (WGS) entry which is preliminary data.</text>
</comment>
<dbReference type="OrthoDB" id="3357985at2759"/>
<dbReference type="SUPFAM" id="SSF54695">
    <property type="entry name" value="POZ domain"/>
    <property type="match status" value="1"/>
</dbReference>